<dbReference type="CDD" id="cd13127">
    <property type="entry name" value="MATE_tuaB_like"/>
    <property type="match status" value="1"/>
</dbReference>
<feature type="transmembrane region" description="Helical" evidence="7">
    <location>
        <begin position="284"/>
        <end position="306"/>
    </location>
</feature>
<feature type="transmembrane region" description="Helical" evidence="7">
    <location>
        <begin position="21"/>
        <end position="38"/>
    </location>
</feature>
<proteinExistence type="inferred from homology"/>
<sequence>MTDGINRKITIGYLWNMLTNWLNRLVGLLSTLILIRLLDPIDFGVATLAMIVMTFFSMLADSGTEKYVIRAKECTNELLNSAWSLNLLLKLVCGFVIALLSGHIAEFIREPALEDVLLICSLIPIISAFKNIGVLEFERRLNYKPLAQLTVAVKFCTFPVTIILAVLWQSYWALVVGLLVSELLTVIGSYKIHQYRPKLSVKNWGRQWGFSKWFLVSTTTGYIRSRIDVFLLGRYLPSSAVGTYRVSQEFAWLPFTELISPATSSLYAGFSKIRENRQELNKKTLNYLAVSYLLVTPSVFGIYALSEQFVSVLMGEQWLNAAPVLALLSILMLSMPLNMALQTVLINIDKVKYLVYIDLVMIGSILACFFLAYQRGIESIIVYTQIRVMLASLFILLLVLIFRLALGINIKGMMKVLLLPVPPALVMFNVLELAKNSIQLSDWLNLLILTILGGSVYILLMLLIFIVFKSRLVEYELLHVIFKDHILSKLKRNKA</sequence>
<keyword evidence="9" id="KW-1185">Reference proteome</keyword>
<comment type="caution">
    <text evidence="8">The sequence shown here is derived from an EMBL/GenBank/DDBJ whole genome shotgun (WGS) entry which is preliminary data.</text>
</comment>
<organism evidence="8 9">
    <name type="scientific">Vibrio algarum</name>
    <dbReference type="NCBI Taxonomy" id="3020714"/>
    <lineage>
        <taxon>Bacteria</taxon>
        <taxon>Pseudomonadati</taxon>
        <taxon>Pseudomonadota</taxon>
        <taxon>Gammaproteobacteria</taxon>
        <taxon>Vibrionales</taxon>
        <taxon>Vibrionaceae</taxon>
        <taxon>Vibrio</taxon>
    </lineage>
</organism>
<feature type="transmembrane region" description="Helical" evidence="7">
    <location>
        <begin position="353"/>
        <end position="374"/>
    </location>
</feature>
<comment type="subcellular location">
    <subcellularLocation>
        <location evidence="1">Cell membrane</location>
        <topology evidence="1">Multi-pass membrane protein</topology>
    </subcellularLocation>
</comment>
<evidence type="ECO:0000256" key="3">
    <source>
        <dbReference type="ARBA" id="ARBA00022475"/>
    </source>
</evidence>
<feature type="transmembrane region" description="Helical" evidence="7">
    <location>
        <begin position="380"/>
        <end position="404"/>
    </location>
</feature>
<protein>
    <submittedName>
        <fullName evidence="8">Lipopolysaccharide biosynthesis protein</fullName>
    </submittedName>
</protein>
<evidence type="ECO:0000256" key="1">
    <source>
        <dbReference type="ARBA" id="ARBA00004651"/>
    </source>
</evidence>
<keyword evidence="6 7" id="KW-0472">Membrane</keyword>
<reference evidence="8 9" key="1">
    <citation type="submission" date="2023-01" db="EMBL/GenBank/DDBJ databases">
        <title>Vibrio sp. KJ40-1 sp.nov, isolated from marine algae.</title>
        <authorList>
            <person name="Butt M."/>
            <person name="Kim J.M.J."/>
            <person name="Jeon C.O.C."/>
        </authorList>
    </citation>
    <scope>NUCLEOTIDE SEQUENCE [LARGE SCALE GENOMIC DNA]</scope>
    <source>
        <strain evidence="8 9">KJ40-1</strain>
    </source>
</reference>
<evidence type="ECO:0000256" key="4">
    <source>
        <dbReference type="ARBA" id="ARBA00022692"/>
    </source>
</evidence>
<dbReference type="PANTHER" id="PTHR30250:SF10">
    <property type="entry name" value="LIPOPOLYSACCHARIDE BIOSYNTHESIS PROTEIN WZXC"/>
    <property type="match status" value="1"/>
</dbReference>
<dbReference type="Pfam" id="PF13440">
    <property type="entry name" value="Polysacc_synt_3"/>
    <property type="match status" value="1"/>
</dbReference>
<dbReference type="EMBL" id="JAQLOI010000001">
    <property type="protein sequence ID" value="MDB1123706.1"/>
    <property type="molecule type" value="Genomic_DNA"/>
</dbReference>
<feature type="transmembrane region" description="Helical" evidence="7">
    <location>
        <begin position="83"/>
        <end position="104"/>
    </location>
</feature>
<feature type="transmembrane region" description="Helical" evidence="7">
    <location>
        <begin position="44"/>
        <end position="62"/>
    </location>
</feature>
<feature type="transmembrane region" description="Helical" evidence="7">
    <location>
        <begin position="446"/>
        <end position="468"/>
    </location>
</feature>
<feature type="transmembrane region" description="Helical" evidence="7">
    <location>
        <begin position="171"/>
        <end position="190"/>
    </location>
</feature>
<evidence type="ECO:0000256" key="6">
    <source>
        <dbReference type="ARBA" id="ARBA00023136"/>
    </source>
</evidence>
<accession>A0ABT4YQ77</accession>
<evidence type="ECO:0000256" key="2">
    <source>
        <dbReference type="ARBA" id="ARBA00007430"/>
    </source>
</evidence>
<comment type="similarity">
    <text evidence="2">Belongs to the polysaccharide synthase family.</text>
</comment>
<evidence type="ECO:0000313" key="8">
    <source>
        <dbReference type="EMBL" id="MDB1123706.1"/>
    </source>
</evidence>
<feature type="transmembrane region" description="Helical" evidence="7">
    <location>
        <begin position="146"/>
        <end position="165"/>
    </location>
</feature>
<keyword evidence="4 7" id="KW-0812">Transmembrane</keyword>
<feature type="transmembrane region" description="Helical" evidence="7">
    <location>
        <begin position="116"/>
        <end position="134"/>
    </location>
</feature>
<evidence type="ECO:0000256" key="7">
    <source>
        <dbReference type="SAM" id="Phobius"/>
    </source>
</evidence>
<evidence type="ECO:0000313" key="9">
    <source>
        <dbReference type="Proteomes" id="UP001210678"/>
    </source>
</evidence>
<keyword evidence="5 7" id="KW-1133">Transmembrane helix</keyword>
<keyword evidence="3" id="KW-1003">Cell membrane</keyword>
<gene>
    <name evidence="8" type="ORF">PGX00_08565</name>
</gene>
<dbReference type="RefSeq" id="WP_272135269.1">
    <property type="nucleotide sequence ID" value="NZ_JAQLOI010000001.1"/>
</dbReference>
<evidence type="ECO:0000256" key="5">
    <source>
        <dbReference type="ARBA" id="ARBA00022989"/>
    </source>
</evidence>
<name>A0ABT4YQ77_9VIBR</name>
<dbReference type="Proteomes" id="UP001210678">
    <property type="component" value="Unassembled WGS sequence"/>
</dbReference>
<dbReference type="InterPro" id="IPR050833">
    <property type="entry name" value="Poly_Biosynth_Transport"/>
</dbReference>
<feature type="transmembrane region" description="Helical" evidence="7">
    <location>
        <begin position="416"/>
        <end position="434"/>
    </location>
</feature>
<feature type="transmembrane region" description="Helical" evidence="7">
    <location>
        <begin position="318"/>
        <end position="341"/>
    </location>
</feature>
<dbReference type="PANTHER" id="PTHR30250">
    <property type="entry name" value="PST FAMILY PREDICTED COLANIC ACID TRANSPORTER"/>
    <property type="match status" value="1"/>
</dbReference>